<accession>A0A0F9KX20</accession>
<name>A0A0F9KX20_9ZZZZ</name>
<keyword evidence="1" id="KW-0472">Membrane</keyword>
<keyword evidence="1" id="KW-1133">Transmembrane helix</keyword>
<dbReference type="AlphaFoldDB" id="A0A0F9KX20"/>
<organism evidence="2">
    <name type="scientific">marine sediment metagenome</name>
    <dbReference type="NCBI Taxonomy" id="412755"/>
    <lineage>
        <taxon>unclassified sequences</taxon>
        <taxon>metagenomes</taxon>
        <taxon>ecological metagenomes</taxon>
    </lineage>
</organism>
<sequence>MTASDNPAQSFSALSVDTNFFFFSDVNFSSSINIDFNSAYFPTSRIFDFTSTSNDFEFQPFLVTQTDNLATIIFIFNNINQKQTIPDILIVSETVISGDLVVVESKESDITGTAEFHFEVGRTYTLSFFDSDGILIFSGQLDAKSVDTELFAALAERVIFVSPEPGGIVNVSWIPVVGSVQPVDGNVTLTQLLTPFNTVIGDVNIFITHLNDTNVIFNTVFTLDSSTADQNITFDVNVSGFNDDFPLNVNLQIFDTNGVLIGFIQIKEYYFIESKIISAFEALKTELDEFPVMFFSVILATVALGLVTIFSQSVNNNWVGIIGVVLTGFFVIISWIPIEAWLIATSMTIGMFLWRDREQ</sequence>
<reference evidence="2" key="1">
    <citation type="journal article" date="2015" name="Nature">
        <title>Complex archaea that bridge the gap between prokaryotes and eukaryotes.</title>
        <authorList>
            <person name="Spang A."/>
            <person name="Saw J.H."/>
            <person name="Jorgensen S.L."/>
            <person name="Zaremba-Niedzwiedzka K."/>
            <person name="Martijn J."/>
            <person name="Lind A.E."/>
            <person name="van Eijk R."/>
            <person name="Schleper C."/>
            <person name="Guy L."/>
            <person name="Ettema T.J."/>
        </authorList>
    </citation>
    <scope>NUCLEOTIDE SEQUENCE</scope>
</reference>
<keyword evidence="1" id="KW-0812">Transmembrane</keyword>
<gene>
    <name evidence="2" type="ORF">LCGC14_1280400</name>
</gene>
<dbReference type="EMBL" id="LAZR01007278">
    <property type="protein sequence ID" value="KKM86293.1"/>
    <property type="molecule type" value="Genomic_DNA"/>
</dbReference>
<feature type="transmembrane region" description="Helical" evidence="1">
    <location>
        <begin position="290"/>
        <end position="311"/>
    </location>
</feature>
<comment type="caution">
    <text evidence="2">The sequence shown here is derived from an EMBL/GenBank/DDBJ whole genome shotgun (WGS) entry which is preliminary data.</text>
</comment>
<evidence type="ECO:0000256" key="1">
    <source>
        <dbReference type="SAM" id="Phobius"/>
    </source>
</evidence>
<proteinExistence type="predicted"/>
<protein>
    <submittedName>
        <fullName evidence="2">Uncharacterized protein</fullName>
    </submittedName>
</protein>
<feature type="transmembrane region" description="Helical" evidence="1">
    <location>
        <begin position="318"/>
        <end position="338"/>
    </location>
</feature>
<evidence type="ECO:0000313" key="2">
    <source>
        <dbReference type="EMBL" id="KKM86293.1"/>
    </source>
</evidence>